<protein>
    <recommendedName>
        <fullName evidence="11">G-protein coupled receptors family 2 profile 2 domain-containing protein</fullName>
    </recommendedName>
</protein>
<dbReference type="InterPro" id="IPR050332">
    <property type="entry name" value="GPCR_2"/>
</dbReference>
<evidence type="ECO:0000256" key="6">
    <source>
        <dbReference type="ARBA" id="ARBA00023170"/>
    </source>
</evidence>
<evidence type="ECO:0000259" key="11">
    <source>
        <dbReference type="PROSITE" id="PS50261"/>
    </source>
</evidence>
<evidence type="ECO:0000256" key="4">
    <source>
        <dbReference type="ARBA" id="ARBA00023040"/>
    </source>
</evidence>
<dbReference type="PROSITE" id="PS00650">
    <property type="entry name" value="G_PROTEIN_RECEP_F2_2"/>
    <property type="match status" value="1"/>
</dbReference>
<name>A0AAV8VBQ7_9CUCU</name>
<comment type="caution">
    <text evidence="12">The sequence shown here is derived from an EMBL/GenBank/DDBJ whole genome shotgun (WGS) entry which is preliminary data.</text>
</comment>
<dbReference type="EMBL" id="JANEYG010000169">
    <property type="protein sequence ID" value="KAJ8911669.1"/>
    <property type="molecule type" value="Genomic_DNA"/>
</dbReference>
<evidence type="ECO:0000256" key="2">
    <source>
        <dbReference type="ARBA" id="ARBA00022692"/>
    </source>
</evidence>
<organism evidence="12 13">
    <name type="scientific">Exocentrus adspersus</name>
    <dbReference type="NCBI Taxonomy" id="1586481"/>
    <lineage>
        <taxon>Eukaryota</taxon>
        <taxon>Metazoa</taxon>
        <taxon>Ecdysozoa</taxon>
        <taxon>Arthropoda</taxon>
        <taxon>Hexapoda</taxon>
        <taxon>Insecta</taxon>
        <taxon>Pterygota</taxon>
        <taxon>Neoptera</taxon>
        <taxon>Endopterygota</taxon>
        <taxon>Coleoptera</taxon>
        <taxon>Polyphaga</taxon>
        <taxon>Cucujiformia</taxon>
        <taxon>Chrysomeloidea</taxon>
        <taxon>Cerambycidae</taxon>
        <taxon>Lamiinae</taxon>
        <taxon>Acanthocinini</taxon>
        <taxon>Exocentrus</taxon>
    </lineage>
</organism>
<dbReference type="Gene3D" id="1.20.1070.10">
    <property type="entry name" value="Rhodopsin 7-helix transmembrane proteins"/>
    <property type="match status" value="1"/>
</dbReference>
<dbReference type="PRINTS" id="PR00249">
    <property type="entry name" value="GPCRSECRETIN"/>
</dbReference>
<evidence type="ECO:0000313" key="13">
    <source>
        <dbReference type="Proteomes" id="UP001159042"/>
    </source>
</evidence>
<feature type="domain" description="G-protein coupled receptors family 2 profile 2" evidence="11">
    <location>
        <begin position="216"/>
        <end position="472"/>
    </location>
</feature>
<dbReference type="InterPro" id="IPR017981">
    <property type="entry name" value="GPCR_2-like_7TM"/>
</dbReference>
<keyword evidence="7" id="KW-0325">Glycoprotein</keyword>
<dbReference type="GO" id="GO:0005886">
    <property type="term" value="C:plasma membrane"/>
    <property type="evidence" value="ECO:0007669"/>
    <property type="project" value="TreeGrafter"/>
</dbReference>
<keyword evidence="6" id="KW-0675">Receptor</keyword>
<evidence type="ECO:0000256" key="9">
    <source>
        <dbReference type="SAM" id="Phobius"/>
    </source>
</evidence>
<evidence type="ECO:0000256" key="8">
    <source>
        <dbReference type="ARBA" id="ARBA00023224"/>
    </source>
</evidence>
<evidence type="ECO:0000256" key="1">
    <source>
        <dbReference type="ARBA" id="ARBA00004141"/>
    </source>
</evidence>
<keyword evidence="13" id="KW-1185">Reference proteome</keyword>
<dbReference type="GO" id="GO:0008528">
    <property type="term" value="F:G protein-coupled peptide receptor activity"/>
    <property type="evidence" value="ECO:0007669"/>
    <property type="project" value="TreeGrafter"/>
</dbReference>
<comment type="subcellular location">
    <subcellularLocation>
        <location evidence="1">Membrane</location>
        <topology evidence="1">Multi-pass membrane protein</topology>
    </subcellularLocation>
</comment>
<dbReference type="PANTHER" id="PTHR45620">
    <property type="entry name" value="PDF RECEPTOR-LIKE PROTEIN-RELATED"/>
    <property type="match status" value="1"/>
</dbReference>
<dbReference type="GO" id="GO:0007166">
    <property type="term" value="P:cell surface receptor signaling pathway"/>
    <property type="evidence" value="ECO:0007669"/>
    <property type="project" value="InterPro"/>
</dbReference>
<dbReference type="PROSITE" id="PS50261">
    <property type="entry name" value="G_PROTEIN_RECEP_F2_4"/>
    <property type="match status" value="1"/>
</dbReference>
<accession>A0AAV8VBQ7</accession>
<keyword evidence="4" id="KW-0297">G-protein coupled receptor</keyword>
<dbReference type="InterPro" id="IPR017983">
    <property type="entry name" value="GPCR_2_secretin-like_CS"/>
</dbReference>
<feature type="transmembrane region" description="Helical" evidence="9">
    <location>
        <begin position="219"/>
        <end position="241"/>
    </location>
</feature>
<dbReference type="Pfam" id="PF00002">
    <property type="entry name" value="7tm_2"/>
    <property type="match status" value="1"/>
</dbReference>
<keyword evidence="8" id="KW-0807">Transducer</keyword>
<keyword evidence="2 9" id="KW-0812">Transmembrane</keyword>
<feature type="transmembrane region" description="Helical" evidence="9">
    <location>
        <begin position="337"/>
        <end position="355"/>
    </location>
</feature>
<dbReference type="InterPro" id="IPR036445">
    <property type="entry name" value="GPCR_2_extracell_dom_sf"/>
</dbReference>
<keyword evidence="10" id="KW-0732">Signal</keyword>
<dbReference type="Gene3D" id="4.10.1240.10">
    <property type="entry name" value="GPCR, family 2, extracellular hormone receptor domain"/>
    <property type="match status" value="1"/>
</dbReference>
<dbReference type="PANTHER" id="PTHR45620:SF42">
    <property type="entry name" value="G-PROTEIN COUPLED RECEPTOR SEB-2"/>
    <property type="match status" value="1"/>
</dbReference>
<dbReference type="AlphaFoldDB" id="A0AAV8VBQ7"/>
<evidence type="ECO:0000256" key="3">
    <source>
        <dbReference type="ARBA" id="ARBA00022989"/>
    </source>
</evidence>
<feature type="signal peptide" evidence="10">
    <location>
        <begin position="1"/>
        <end position="20"/>
    </location>
</feature>
<keyword evidence="3 9" id="KW-1133">Transmembrane helix</keyword>
<dbReference type="SUPFAM" id="SSF111418">
    <property type="entry name" value="Hormone receptor domain"/>
    <property type="match status" value="1"/>
</dbReference>
<sequence length="519" mass="60100">MAMCALRFFIVLLFTVVIFAQLTFVNTELEEFCTPNEGKSKSCLLRTLYIDEELWDYYAGFFCYNFTDESTRLNFKYNFTSYPVLCRNVSTSIPVAVLDGIPTTFYNYKNQTAMELIRKSFRTEAFFNNFLTCCYEAEICCQHDMDEYNIQYNKTHCPAVWDAWTCFPPTKVNTFARKRCIESEKYCYWDSTYNLSLWVEKTDYSVCAIAPVYERRHTYHVISLCICVGFCLPAIIIFFLFEKLRRTTRVVLHRNLLVAICIRNVLTTLTKMIIILDALKSATVSNGVMKNNGVGCRVLALFECSAKNLIYACMLVDGFYLHRIIVKSFTNDIHIKYLYSAVAVLTLIPSLTWAIAKGASQGDNCWMVDSDGYQWINDGFRIAVLSVNTFLLLDIIRVMLLKMKHGNTSRQTKAAFRATLFLIPLFGIHILFTAKKMVYDDSCIAEDIYDYARYTMEALQGVFVAILFCYANTEVHNEIRNGYRKLSIYLNQKYNLNLRTEAPHRRRTTAATYVQPEND</sequence>
<dbReference type="Proteomes" id="UP001159042">
    <property type="component" value="Unassembled WGS sequence"/>
</dbReference>
<gene>
    <name evidence="12" type="ORF">NQ315_014028</name>
</gene>
<feature type="transmembrane region" description="Helical" evidence="9">
    <location>
        <begin position="375"/>
        <end position="393"/>
    </location>
</feature>
<evidence type="ECO:0000256" key="7">
    <source>
        <dbReference type="ARBA" id="ARBA00023180"/>
    </source>
</evidence>
<proteinExistence type="predicted"/>
<evidence type="ECO:0000313" key="12">
    <source>
        <dbReference type="EMBL" id="KAJ8911669.1"/>
    </source>
</evidence>
<feature type="chain" id="PRO_5043440428" description="G-protein coupled receptors family 2 profile 2 domain-containing protein" evidence="10">
    <location>
        <begin position="21"/>
        <end position="519"/>
    </location>
</feature>
<evidence type="ECO:0000256" key="5">
    <source>
        <dbReference type="ARBA" id="ARBA00023136"/>
    </source>
</evidence>
<dbReference type="GO" id="GO:0007188">
    <property type="term" value="P:adenylate cyclase-modulating G protein-coupled receptor signaling pathway"/>
    <property type="evidence" value="ECO:0007669"/>
    <property type="project" value="TreeGrafter"/>
</dbReference>
<reference evidence="12 13" key="1">
    <citation type="journal article" date="2023" name="Insect Mol. Biol.">
        <title>Genome sequencing provides insights into the evolution of gene families encoding plant cell wall-degrading enzymes in longhorned beetles.</title>
        <authorList>
            <person name="Shin N.R."/>
            <person name="Okamura Y."/>
            <person name="Kirsch R."/>
            <person name="Pauchet Y."/>
        </authorList>
    </citation>
    <scope>NUCLEOTIDE SEQUENCE [LARGE SCALE GENOMIC DNA]</scope>
    <source>
        <strain evidence="12">EAD_L_NR</strain>
    </source>
</reference>
<keyword evidence="5 9" id="KW-0472">Membrane</keyword>
<feature type="transmembrane region" description="Helical" evidence="9">
    <location>
        <begin position="452"/>
        <end position="471"/>
    </location>
</feature>
<evidence type="ECO:0000256" key="10">
    <source>
        <dbReference type="SAM" id="SignalP"/>
    </source>
</evidence>
<feature type="transmembrane region" description="Helical" evidence="9">
    <location>
        <begin position="414"/>
        <end position="432"/>
    </location>
</feature>
<dbReference type="InterPro" id="IPR000832">
    <property type="entry name" value="GPCR_2_secretin-like"/>
</dbReference>